<dbReference type="AlphaFoldDB" id="A0A7X5XD32"/>
<dbReference type="InterPro" id="IPR009319">
    <property type="entry name" value="Phage_A118_VSP1"/>
</dbReference>
<feature type="region of interest" description="Disordered" evidence="1">
    <location>
        <begin position="295"/>
        <end position="314"/>
    </location>
</feature>
<feature type="compositionally biased region" description="Polar residues" evidence="1">
    <location>
        <begin position="489"/>
        <end position="512"/>
    </location>
</feature>
<name>A0A7X5XD32_STRMQ</name>
<dbReference type="GO" id="GO:0005198">
    <property type="term" value="F:structural molecule activity"/>
    <property type="evidence" value="ECO:0007669"/>
    <property type="project" value="InterPro"/>
</dbReference>
<sequence length="538" mass="58828">MEVFEVTAEAYDTGNRAAVAELGALSDGARALVDDVTPNAQAVDRLAQETVNVVTSTHRSILRAVVDRFRAIVAEVTATPLLGTGTRRQATQDAMRRFADEGIRAFVDRAGRRWQLTPYAEMAVRTTVGRAATEAHMRTLSTAGIDLVIVSDAPRECPLCRPWEGRVLTIGGPDGEREVEVEHAIDDGHLIPVRVAGSLDEARRAGLQHPSCRHSVSAYTPALTTVEQARSDPAGYQAGQRQREIERHIRKYKRREAAAVTPEAQRAARLKVRQWQGAMRNYLAAHPDLRRLRHREQPGASNLPEKQTEATPERVEAARVWSGDQQSVREMSDDQLAAAEGSRLLDDRARARIEAEADRRDLGDQLARYFPGSNLAADLSEVGDDALAWCMQYANSEELLRIAAEMDRRDAVELPPPAATGNAVDDLLDDRDALAHAMDPAPDPETWGPSPTTSRSPRTWPPPSRRTSPGAWPRRPPAGSVAPRPALCTRSTSIDSSSPPRTPVTATCSTPRSMPPGSTRPNCSVVRLESPTHGRAMN</sequence>
<proteinExistence type="predicted"/>
<reference evidence="2 3" key="1">
    <citation type="submission" date="2020-02" db="EMBL/GenBank/DDBJ databases">
        <title>Streptomyces malaysiensis DSM14702 (JHCC583434, PFL_A843) Genome sequencing and assembly.</title>
        <authorList>
            <person name="Samborskyy M."/>
        </authorList>
    </citation>
    <scope>NUCLEOTIDE SEQUENCE [LARGE SCALE GENOMIC DNA]</scope>
    <source>
        <strain evidence="2 3">DSM 14702</strain>
    </source>
</reference>
<organism evidence="2 3">
    <name type="scientific">Streptomyces malaysiensis</name>
    <dbReference type="NCBI Taxonomy" id="92644"/>
    <lineage>
        <taxon>Bacteria</taxon>
        <taxon>Bacillati</taxon>
        <taxon>Actinomycetota</taxon>
        <taxon>Actinomycetes</taxon>
        <taxon>Kitasatosporales</taxon>
        <taxon>Streptomycetaceae</taxon>
        <taxon>Streptomyces</taxon>
        <taxon>Streptomyces violaceusniger group</taxon>
    </lineage>
</organism>
<dbReference type="Proteomes" id="UP000536624">
    <property type="component" value="Unassembled WGS sequence"/>
</dbReference>
<accession>A0A7X5XD32</accession>
<gene>
    <name evidence="2" type="ORF">SMALB_7900</name>
</gene>
<protein>
    <submittedName>
        <fullName evidence="2">Phage minor capsid protein 2</fullName>
    </submittedName>
</protein>
<evidence type="ECO:0000313" key="3">
    <source>
        <dbReference type="Proteomes" id="UP000536624"/>
    </source>
</evidence>
<evidence type="ECO:0000256" key="1">
    <source>
        <dbReference type="SAM" id="MobiDB-lite"/>
    </source>
</evidence>
<dbReference type="EMBL" id="JAALLH010000002">
    <property type="protein sequence ID" value="NIY69776.1"/>
    <property type="molecule type" value="Genomic_DNA"/>
</dbReference>
<feature type="compositionally biased region" description="Low complexity" evidence="1">
    <location>
        <begin position="446"/>
        <end position="458"/>
    </location>
</feature>
<feature type="region of interest" description="Disordered" evidence="1">
    <location>
        <begin position="436"/>
        <end position="538"/>
    </location>
</feature>
<evidence type="ECO:0000313" key="2">
    <source>
        <dbReference type="EMBL" id="NIY69776.1"/>
    </source>
</evidence>
<comment type="caution">
    <text evidence="2">The sequence shown here is derived from an EMBL/GenBank/DDBJ whole genome shotgun (WGS) entry which is preliminary data.</text>
</comment>
<dbReference type="Pfam" id="PF06152">
    <property type="entry name" value="Phage_min_cap2"/>
    <property type="match status" value="1"/>
</dbReference>